<organism evidence="1 2">
    <name type="scientific">Luteolibacter luteus</name>
    <dbReference type="NCBI Taxonomy" id="2728835"/>
    <lineage>
        <taxon>Bacteria</taxon>
        <taxon>Pseudomonadati</taxon>
        <taxon>Verrucomicrobiota</taxon>
        <taxon>Verrucomicrobiia</taxon>
        <taxon>Verrucomicrobiales</taxon>
        <taxon>Verrucomicrobiaceae</taxon>
        <taxon>Luteolibacter</taxon>
    </lineage>
</organism>
<dbReference type="RefSeq" id="WP_169452452.1">
    <property type="nucleotide sequence ID" value="NZ_CP051774.1"/>
</dbReference>
<dbReference type="EMBL" id="CP051774">
    <property type="protein sequence ID" value="QJE94231.1"/>
    <property type="molecule type" value="Genomic_DNA"/>
</dbReference>
<gene>
    <name evidence="1" type="ORF">HHL09_00010</name>
</gene>
<reference evidence="1 2" key="1">
    <citation type="submission" date="2020-04" db="EMBL/GenBank/DDBJ databases">
        <title>Luteolibacter sp. G-1-1-1 isolated from soil.</title>
        <authorList>
            <person name="Dahal R.H."/>
        </authorList>
    </citation>
    <scope>NUCLEOTIDE SEQUENCE [LARGE SCALE GENOMIC DNA]</scope>
    <source>
        <strain evidence="1 2">G-1-1-1</strain>
    </source>
</reference>
<evidence type="ECO:0000313" key="2">
    <source>
        <dbReference type="Proteomes" id="UP000501812"/>
    </source>
</evidence>
<name>A0A858RC63_9BACT</name>
<dbReference type="AlphaFoldDB" id="A0A858RC63"/>
<evidence type="ECO:0000313" key="1">
    <source>
        <dbReference type="EMBL" id="QJE94231.1"/>
    </source>
</evidence>
<sequence length="873" mass="93890">MAIISQVSQFIFTGNGSTSVPYALPQLRFDDESWLSVEKIDRTSRAVTPLTRGFHYKITGNGLTGTGQIVTHGGAIPDSDYLRVSRNTPLEQESTLTANGKIPSATLERMADWRVMAQIDEKRRQEEALNRSIHLPDGELLLPAEEDRMQLAPAADRKGKYVGFDQTGKLDVFTPLEIASAFDTDLAEAVSSALNAASEADTSAANAATSASQAATSAMVAAPTIERNPGNLLNLRRHLRALLNRSGNPGVVGLGATGDSIAHTGGPWHWITAALIQTYGLGGVMSATLENSRYQAATFDAPGLTPVFTGGAAFYPVATASGSYIYTPTGSYFMMPSGSTVTESPRNATLLTHWNSVKAIYGVKTGGGNLQFQLKINGVVVSTKTVSTVPGAVNTGPGVSTNGASGTINTVEFVATDGLPLCGSISLVTTCSTSESHYIGTFVRREKGVVSVSLGRGGNSYVQHQTIPNSTWIQLAAIFNIQAWCHAQKGEPQSSIDSHLDKMKLLFPGKTHVCIGNSPIQLDPGNGQKSERDYWLAAAARNNFYFNNGWDYFSSWAEISALGFQGDNVHLSDEARILWAEDILSRIRVTSPIGDTGGESPLALDSEGELMTARDWAMMNVIGSTTRVFPLLSDAADSGLPTGITKNLSKGTFLLNNSTSAAANTIGGVEIGTGDNAHGFDNFAWRFELNEAITSLYGTPSPNGFVKIAIQTGFPVVGNIDAAGIVWEFGCDVGPLPWVRFHISDGAIHQTSEKFYIPVTTQTVGYNINGLTRHKFVVIYRNTGTLTKNLECWVAPSRSAQNPARAEKPFMFALWRPSVAQHHVWNDSVNKLSFNIGSRTAAPTVNWHAQLLYFEKDSNIAADSGFRNRPWIY</sequence>
<dbReference type="KEGG" id="luo:HHL09_00010"/>
<protein>
    <submittedName>
        <fullName evidence="1">Uncharacterized protein</fullName>
    </submittedName>
</protein>
<keyword evidence="2" id="KW-1185">Reference proteome</keyword>
<dbReference type="SUPFAM" id="SSF52266">
    <property type="entry name" value="SGNH hydrolase"/>
    <property type="match status" value="1"/>
</dbReference>
<accession>A0A858RC63</accession>
<proteinExistence type="predicted"/>
<dbReference type="Proteomes" id="UP000501812">
    <property type="component" value="Chromosome"/>
</dbReference>